<gene>
    <name evidence="1" type="ORF">EYZ11_009377</name>
</gene>
<sequence length="95" mass="10855">MPWITTRWNPSLIARKGVEPPLEFSDALNHSLLHTYTEYWTIPGGTRLSTVAGKQQEQKFTNLAVIDQPSCARGLGLHRHFVFSNSFRMERVEGK</sequence>
<dbReference type="Proteomes" id="UP000308092">
    <property type="component" value="Unassembled WGS sequence"/>
</dbReference>
<keyword evidence="2" id="KW-1185">Reference proteome</keyword>
<dbReference type="VEuPathDB" id="FungiDB:EYZ11_009377"/>
<comment type="caution">
    <text evidence="1">The sequence shown here is derived from an EMBL/GenBank/DDBJ whole genome shotgun (WGS) entry which is preliminary data.</text>
</comment>
<protein>
    <submittedName>
        <fullName evidence="1">Uncharacterized protein</fullName>
    </submittedName>
</protein>
<reference evidence="1 2" key="1">
    <citation type="submission" date="2019-03" db="EMBL/GenBank/DDBJ databases">
        <title>The genome sequence of a newly discovered highly antifungal drug resistant Aspergillus species, Aspergillus tanneri NIH 1004.</title>
        <authorList>
            <person name="Mounaud S."/>
            <person name="Singh I."/>
            <person name="Joardar V."/>
            <person name="Pakala S."/>
            <person name="Pakala S."/>
            <person name="Venepally P."/>
            <person name="Hoover J."/>
            <person name="Nierman W."/>
            <person name="Chung J."/>
            <person name="Losada L."/>
        </authorList>
    </citation>
    <scope>NUCLEOTIDE SEQUENCE [LARGE SCALE GENOMIC DNA]</scope>
    <source>
        <strain evidence="1 2">NIH1004</strain>
    </source>
</reference>
<dbReference type="AlphaFoldDB" id="A0A4V3UNG7"/>
<organism evidence="1 2">
    <name type="scientific">Aspergillus tanneri</name>
    <dbReference type="NCBI Taxonomy" id="1220188"/>
    <lineage>
        <taxon>Eukaryota</taxon>
        <taxon>Fungi</taxon>
        <taxon>Dikarya</taxon>
        <taxon>Ascomycota</taxon>
        <taxon>Pezizomycotina</taxon>
        <taxon>Eurotiomycetes</taxon>
        <taxon>Eurotiomycetidae</taxon>
        <taxon>Eurotiales</taxon>
        <taxon>Aspergillaceae</taxon>
        <taxon>Aspergillus</taxon>
        <taxon>Aspergillus subgen. Circumdati</taxon>
    </lineage>
</organism>
<evidence type="ECO:0000313" key="2">
    <source>
        <dbReference type="Proteomes" id="UP000308092"/>
    </source>
</evidence>
<accession>A0A4V3UNG7</accession>
<evidence type="ECO:0000313" key="1">
    <source>
        <dbReference type="EMBL" id="THC91164.1"/>
    </source>
</evidence>
<name>A0A4V3UNG7_9EURO</name>
<proteinExistence type="predicted"/>
<dbReference type="EMBL" id="SOSA01000441">
    <property type="protein sequence ID" value="THC91164.1"/>
    <property type="molecule type" value="Genomic_DNA"/>
</dbReference>